<accession>A0A9N8L2G1</accession>
<organism evidence="1 2">
    <name type="scientific">Chrysodeixis includens</name>
    <name type="common">Soybean looper</name>
    <name type="synonym">Pseudoplusia includens</name>
    <dbReference type="NCBI Taxonomy" id="689277"/>
    <lineage>
        <taxon>Eukaryota</taxon>
        <taxon>Metazoa</taxon>
        <taxon>Ecdysozoa</taxon>
        <taxon>Arthropoda</taxon>
        <taxon>Hexapoda</taxon>
        <taxon>Insecta</taxon>
        <taxon>Pterygota</taxon>
        <taxon>Neoptera</taxon>
        <taxon>Endopterygota</taxon>
        <taxon>Lepidoptera</taxon>
        <taxon>Glossata</taxon>
        <taxon>Ditrysia</taxon>
        <taxon>Noctuoidea</taxon>
        <taxon>Noctuidae</taxon>
        <taxon>Plusiinae</taxon>
        <taxon>Chrysodeixis</taxon>
    </lineage>
</organism>
<protein>
    <submittedName>
        <fullName evidence="1">Uncharacterized protein</fullName>
    </submittedName>
</protein>
<evidence type="ECO:0000313" key="1">
    <source>
        <dbReference type="EMBL" id="CAD0202545.1"/>
    </source>
</evidence>
<reference evidence="1" key="1">
    <citation type="submission" date="2021-12" db="EMBL/GenBank/DDBJ databases">
        <authorList>
            <person name="King R."/>
        </authorList>
    </citation>
    <scope>NUCLEOTIDE SEQUENCE</scope>
</reference>
<keyword evidence="2" id="KW-1185">Reference proteome</keyword>
<dbReference type="Proteomes" id="UP001154114">
    <property type="component" value="Chromosome 17"/>
</dbReference>
<name>A0A9N8L2G1_CHRIL</name>
<gene>
    <name evidence="1" type="ORF">CINC_LOCUS4208</name>
</gene>
<proteinExistence type="predicted"/>
<sequence length="86" mass="9811">MIRVERNCLSAPNLSTNKLKILPSIFSHHLLPTVYYTSLKSFPVHLMVFVFLSKPVPIWAINRTILIKLVINLLSKVSSFTSPYLV</sequence>
<evidence type="ECO:0000313" key="2">
    <source>
        <dbReference type="Proteomes" id="UP001154114"/>
    </source>
</evidence>
<dbReference type="AlphaFoldDB" id="A0A9N8L2G1"/>
<dbReference type="EMBL" id="LR824020">
    <property type="protein sequence ID" value="CAD0202545.1"/>
    <property type="molecule type" value="Genomic_DNA"/>
</dbReference>